<feature type="domain" description="Fungal-type protein kinase" evidence="1">
    <location>
        <begin position="68"/>
        <end position="215"/>
    </location>
</feature>
<dbReference type="Proteomes" id="UP000724874">
    <property type="component" value="Unassembled WGS sequence"/>
</dbReference>
<comment type="caution">
    <text evidence="2">The sequence shown here is derived from an EMBL/GenBank/DDBJ whole genome shotgun (WGS) entry which is preliminary data.</text>
</comment>
<accession>A0A9P5NLH0</accession>
<dbReference type="Pfam" id="PF17667">
    <property type="entry name" value="Pkinase_fungal"/>
    <property type="match status" value="1"/>
</dbReference>
<evidence type="ECO:0000313" key="3">
    <source>
        <dbReference type="Proteomes" id="UP000724874"/>
    </source>
</evidence>
<dbReference type="InterPro" id="IPR011009">
    <property type="entry name" value="Kinase-like_dom_sf"/>
</dbReference>
<dbReference type="InterPro" id="IPR040976">
    <property type="entry name" value="Pkinase_fungal"/>
</dbReference>
<protein>
    <recommendedName>
        <fullName evidence="1">Fungal-type protein kinase domain-containing protein</fullName>
    </recommendedName>
</protein>
<dbReference type="OrthoDB" id="3260094at2759"/>
<proteinExistence type="predicted"/>
<organism evidence="2 3">
    <name type="scientific">Gymnopilus junonius</name>
    <name type="common">Spectacular rustgill mushroom</name>
    <name type="synonym">Gymnopilus spectabilis subsp. junonius</name>
    <dbReference type="NCBI Taxonomy" id="109634"/>
    <lineage>
        <taxon>Eukaryota</taxon>
        <taxon>Fungi</taxon>
        <taxon>Dikarya</taxon>
        <taxon>Basidiomycota</taxon>
        <taxon>Agaricomycotina</taxon>
        <taxon>Agaricomycetes</taxon>
        <taxon>Agaricomycetidae</taxon>
        <taxon>Agaricales</taxon>
        <taxon>Agaricineae</taxon>
        <taxon>Hymenogastraceae</taxon>
        <taxon>Gymnopilus</taxon>
    </lineage>
</organism>
<evidence type="ECO:0000259" key="1">
    <source>
        <dbReference type="Pfam" id="PF17667"/>
    </source>
</evidence>
<keyword evidence="3" id="KW-1185">Reference proteome</keyword>
<reference evidence="2" key="1">
    <citation type="submission" date="2020-11" db="EMBL/GenBank/DDBJ databases">
        <authorList>
            <consortium name="DOE Joint Genome Institute"/>
            <person name="Ahrendt S."/>
            <person name="Riley R."/>
            <person name="Andreopoulos W."/>
            <person name="LaButti K."/>
            <person name="Pangilinan J."/>
            <person name="Ruiz-duenas F.J."/>
            <person name="Barrasa J.M."/>
            <person name="Sanchez-Garcia M."/>
            <person name="Camarero S."/>
            <person name="Miyauchi S."/>
            <person name="Serrano A."/>
            <person name="Linde D."/>
            <person name="Babiker R."/>
            <person name="Drula E."/>
            <person name="Ayuso-Fernandez I."/>
            <person name="Pacheco R."/>
            <person name="Padilla G."/>
            <person name="Ferreira P."/>
            <person name="Barriuso J."/>
            <person name="Kellner H."/>
            <person name="Castanera R."/>
            <person name="Alfaro M."/>
            <person name="Ramirez L."/>
            <person name="Pisabarro A.G."/>
            <person name="Kuo A."/>
            <person name="Tritt A."/>
            <person name="Lipzen A."/>
            <person name="He G."/>
            <person name="Yan M."/>
            <person name="Ng V."/>
            <person name="Cullen D."/>
            <person name="Martin F."/>
            <person name="Rosso M.-N."/>
            <person name="Henrissat B."/>
            <person name="Hibbett D."/>
            <person name="Martinez A.T."/>
            <person name="Grigoriev I.V."/>
        </authorList>
    </citation>
    <scope>NUCLEOTIDE SEQUENCE</scope>
    <source>
        <strain evidence="2">AH 44721</strain>
    </source>
</reference>
<evidence type="ECO:0000313" key="2">
    <source>
        <dbReference type="EMBL" id="KAF8895747.1"/>
    </source>
</evidence>
<dbReference type="AlphaFoldDB" id="A0A9P5NLH0"/>
<gene>
    <name evidence="2" type="ORF">CPB84DRAFT_1816005</name>
</gene>
<name>A0A9P5NLH0_GYMJU</name>
<dbReference type="EMBL" id="JADNYJ010000061">
    <property type="protein sequence ID" value="KAF8895747.1"/>
    <property type="molecule type" value="Genomic_DNA"/>
</dbReference>
<dbReference type="SUPFAM" id="SSF56112">
    <property type="entry name" value="Protein kinase-like (PK-like)"/>
    <property type="match status" value="1"/>
</dbReference>
<sequence>MTTDLFSGDITKIWVQNQEFKVIKHIYSSLVLIGHGTHVFLLLKGHGISEIDILSSISNTLKNDTNSTDTQRGRLTNKPPEHLHHQVVTGPVRDPLTSFHSHEEFVQVLLNCIDWLEYLHKKCKLVHGDLSINNIEWPAQITRASLAMAQAAFIAAPTEGLTESILVTGIIINYDYAHKGTLPFMLLATLDKENSGKYIHGLAQDLESLLYTALGIVTFTIGPCGQAHAPTDHIDCEQLLKDKAIDLVAYNRKIQKYIPEYWKPFSPYLCCLVQATWP</sequence>